<evidence type="ECO:0000256" key="6">
    <source>
        <dbReference type="ARBA" id="ARBA00023042"/>
    </source>
</evidence>
<sequence>MAGPLYIKYSMKIWICIFTCEVYRAVQLEPMFFKVSAVKNTDQDNIEFRRALKIICDRESILNSRSLTYISEDPQDLEAFKPAMFLQDIRKISVPDYDQIDSVDTKEWYRTAGVVRGSMNTEAYWNILDNEMLPKLWRFSEWTRVTSRMGMPGAMFQGILCSDTPTKCSPTGLACPSPDLNPIEHLWDELDRRGGLIRHGQNPLLNSLNGCKSSYPSPSDYFLYSSIFLYLLNCGDGKVELGQKSGMNVSQSTATASDLSTKALAVSATGSGHGSVVASHYNAMTDKGLKERYKSRIFYLRNFNNWMKSMLINDFMSKIWQLRGRDSQVRVLDMCCGKGGDLLKWRRGNIGHLVCADLAAFSVEQCQNRYNDLVTRSSSERGFAPIFSAEFITADCAKVRLKQRYQDSSMLLDLVSCQFAFHYCFESLPQAECMLQNAAECLRPGGFFIGTIPDAYEIVRRLKASGSNVFGNDLYTIEFECDTEHLPLFGAKYNFHLEGVVDCPEFLVHFPTLKKMAEKFGLRLVSKKKFSDFYKQQKEEGRSLLGKMQALETYPPFHEAPLLGKTPDDYEHVEQYMQQFMEKGHRRVGTLSKSEWEAGVLPQFLLLVIPNL</sequence>
<keyword evidence="5" id="KW-0694">RNA-binding</keyword>
<evidence type="ECO:0000256" key="7">
    <source>
        <dbReference type="ARBA" id="ARBA00044712"/>
    </source>
</evidence>
<dbReference type="PANTHER" id="PTHR12189:SF2">
    <property type="entry name" value="MRNA CAP GUANINE-N7 METHYLTRANSFERASE"/>
    <property type="match status" value="1"/>
</dbReference>
<keyword evidence="10" id="KW-1185">Reference proteome</keyword>
<evidence type="ECO:0000256" key="1">
    <source>
        <dbReference type="ARBA" id="ARBA00011926"/>
    </source>
</evidence>
<dbReference type="EMBL" id="JARBHB010000001">
    <property type="protein sequence ID" value="KAJ8898367.1"/>
    <property type="molecule type" value="Genomic_DNA"/>
</dbReference>
<evidence type="ECO:0000259" key="8">
    <source>
        <dbReference type="PROSITE" id="PS51562"/>
    </source>
</evidence>
<dbReference type="EC" id="2.1.1.56" evidence="1"/>
<name>A0ABQ9IP02_9NEOP</name>
<dbReference type="InterPro" id="IPR039753">
    <property type="entry name" value="RG7MT1"/>
</dbReference>
<dbReference type="Pfam" id="PF03291">
    <property type="entry name" value="mRNA_G-N7_MeTrfase"/>
    <property type="match status" value="1"/>
</dbReference>
<gene>
    <name evidence="9" type="ORF">PR048_003727</name>
</gene>
<accession>A0ABQ9IP02</accession>
<dbReference type="Proteomes" id="UP001159363">
    <property type="component" value="Chromosome 1"/>
</dbReference>
<dbReference type="InterPro" id="IPR004971">
    <property type="entry name" value="mRNA_G-N7_MeTrfase_dom"/>
</dbReference>
<organism evidence="9 10">
    <name type="scientific">Dryococelus australis</name>
    <dbReference type="NCBI Taxonomy" id="614101"/>
    <lineage>
        <taxon>Eukaryota</taxon>
        <taxon>Metazoa</taxon>
        <taxon>Ecdysozoa</taxon>
        <taxon>Arthropoda</taxon>
        <taxon>Hexapoda</taxon>
        <taxon>Insecta</taxon>
        <taxon>Pterygota</taxon>
        <taxon>Neoptera</taxon>
        <taxon>Polyneoptera</taxon>
        <taxon>Phasmatodea</taxon>
        <taxon>Verophasmatodea</taxon>
        <taxon>Anareolatae</taxon>
        <taxon>Phasmatidae</taxon>
        <taxon>Eurycanthinae</taxon>
        <taxon>Dryococelus</taxon>
    </lineage>
</organism>
<keyword evidence="2" id="KW-0489">Methyltransferase</keyword>
<dbReference type="CDD" id="cd02440">
    <property type="entry name" value="AdoMet_MTases"/>
    <property type="match status" value="1"/>
</dbReference>
<keyword evidence="6" id="KW-0507">mRNA processing</keyword>
<dbReference type="PROSITE" id="PS51562">
    <property type="entry name" value="RNA_CAP0_MT"/>
    <property type="match status" value="1"/>
</dbReference>
<proteinExistence type="predicted"/>
<dbReference type="InterPro" id="IPR029063">
    <property type="entry name" value="SAM-dependent_MTases_sf"/>
</dbReference>
<evidence type="ECO:0000256" key="3">
    <source>
        <dbReference type="ARBA" id="ARBA00022679"/>
    </source>
</evidence>
<reference evidence="9 10" key="1">
    <citation type="submission" date="2023-02" db="EMBL/GenBank/DDBJ databases">
        <title>LHISI_Scaffold_Assembly.</title>
        <authorList>
            <person name="Stuart O.P."/>
            <person name="Cleave R."/>
            <person name="Magrath M.J.L."/>
            <person name="Mikheyev A.S."/>
        </authorList>
    </citation>
    <scope>NUCLEOTIDE SEQUENCE [LARGE SCALE GENOMIC DNA]</scope>
    <source>
        <strain evidence="9">Daus_M_001</strain>
        <tissue evidence="9">Leg muscle</tissue>
    </source>
</reference>
<protein>
    <recommendedName>
        <fullName evidence="1">mRNA (guanine-N(7))-methyltransferase</fullName>
        <ecNumber evidence="1">2.1.1.56</ecNumber>
    </recommendedName>
</protein>
<evidence type="ECO:0000313" key="9">
    <source>
        <dbReference type="EMBL" id="KAJ8898367.1"/>
    </source>
</evidence>
<dbReference type="Gene3D" id="3.40.50.150">
    <property type="entry name" value="Vaccinia Virus protein VP39"/>
    <property type="match status" value="1"/>
</dbReference>
<feature type="domain" description="MRNA cap 0 methyltransferase" evidence="8">
    <location>
        <begin position="295"/>
        <end position="610"/>
    </location>
</feature>
<evidence type="ECO:0000256" key="5">
    <source>
        <dbReference type="ARBA" id="ARBA00022884"/>
    </source>
</evidence>
<evidence type="ECO:0000313" key="10">
    <source>
        <dbReference type="Proteomes" id="UP001159363"/>
    </source>
</evidence>
<keyword evidence="4" id="KW-0949">S-adenosyl-L-methionine</keyword>
<comment type="catalytic activity">
    <reaction evidence="7">
        <text>a 5'-end (5'-triphosphoguanosine)-ribonucleoside in mRNA + S-adenosyl-L-methionine = a 5'-end (N(7)-methyl 5'-triphosphoguanosine)-ribonucleoside in mRNA + S-adenosyl-L-homocysteine</text>
        <dbReference type="Rhea" id="RHEA:67008"/>
        <dbReference type="Rhea" id="RHEA-COMP:17166"/>
        <dbReference type="Rhea" id="RHEA-COMP:17167"/>
        <dbReference type="ChEBI" id="CHEBI:57856"/>
        <dbReference type="ChEBI" id="CHEBI:59789"/>
        <dbReference type="ChEBI" id="CHEBI:156461"/>
        <dbReference type="ChEBI" id="CHEBI:167617"/>
        <dbReference type="EC" id="2.1.1.56"/>
    </reaction>
</comment>
<keyword evidence="6" id="KW-0506">mRNA capping</keyword>
<comment type="caution">
    <text evidence="9">The sequence shown here is derived from an EMBL/GenBank/DDBJ whole genome shotgun (WGS) entry which is preliminary data.</text>
</comment>
<keyword evidence="3" id="KW-0808">Transferase</keyword>
<evidence type="ECO:0000256" key="2">
    <source>
        <dbReference type="ARBA" id="ARBA00022603"/>
    </source>
</evidence>
<dbReference type="PANTHER" id="PTHR12189">
    <property type="entry name" value="MRNA GUANINE-7- METHYLTRANSFERASE"/>
    <property type="match status" value="1"/>
</dbReference>
<evidence type="ECO:0000256" key="4">
    <source>
        <dbReference type="ARBA" id="ARBA00022691"/>
    </source>
</evidence>
<dbReference type="SUPFAM" id="SSF53335">
    <property type="entry name" value="S-adenosyl-L-methionine-dependent methyltransferases"/>
    <property type="match status" value="1"/>
</dbReference>